<proteinExistence type="predicted"/>
<accession>A0A699V0E5</accession>
<name>A0A699V0E5_TANCI</name>
<organism evidence="1">
    <name type="scientific">Tanacetum cinerariifolium</name>
    <name type="common">Dalmatian daisy</name>
    <name type="synonym">Chrysanthemum cinerariifolium</name>
    <dbReference type="NCBI Taxonomy" id="118510"/>
    <lineage>
        <taxon>Eukaryota</taxon>
        <taxon>Viridiplantae</taxon>
        <taxon>Streptophyta</taxon>
        <taxon>Embryophyta</taxon>
        <taxon>Tracheophyta</taxon>
        <taxon>Spermatophyta</taxon>
        <taxon>Magnoliopsida</taxon>
        <taxon>eudicotyledons</taxon>
        <taxon>Gunneridae</taxon>
        <taxon>Pentapetalae</taxon>
        <taxon>asterids</taxon>
        <taxon>campanulids</taxon>
        <taxon>Asterales</taxon>
        <taxon>Asteraceae</taxon>
        <taxon>Asteroideae</taxon>
        <taxon>Anthemideae</taxon>
        <taxon>Anthemidinae</taxon>
        <taxon>Tanacetum</taxon>
    </lineage>
</organism>
<evidence type="ECO:0000313" key="1">
    <source>
        <dbReference type="EMBL" id="GFD27278.1"/>
    </source>
</evidence>
<sequence length="134" mass="15666">MFAISKLDGSNLQFGQTTRTFFAIYSYLNISDEIIKLSRDTEGNLIVSRLLEEKRNVKIGKTIRSETAIRSETTMRGEKTIRSKKTIESKKNHLEVKRPFEVREYVYEIRGPRFVCKDDLVDDSRLVFHFTLLV</sequence>
<gene>
    <name evidence="1" type="ORF">Tci_899247</name>
</gene>
<reference evidence="1" key="1">
    <citation type="journal article" date="2019" name="Sci. Rep.">
        <title>Draft genome of Tanacetum cinerariifolium, the natural source of mosquito coil.</title>
        <authorList>
            <person name="Yamashiro T."/>
            <person name="Shiraishi A."/>
            <person name="Satake H."/>
            <person name="Nakayama K."/>
        </authorList>
    </citation>
    <scope>NUCLEOTIDE SEQUENCE</scope>
</reference>
<protein>
    <submittedName>
        <fullName evidence="1">Uncharacterized protein</fullName>
    </submittedName>
</protein>
<dbReference type="AlphaFoldDB" id="A0A699V0E5"/>
<dbReference type="EMBL" id="BKCJ011375706">
    <property type="protein sequence ID" value="GFD27278.1"/>
    <property type="molecule type" value="Genomic_DNA"/>
</dbReference>
<comment type="caution">
    <text evidence="1">The sequence shown here is derived from an EMBL/GenBank/DDBJ whole genome shotgun (WGS) entry which is preliminary data.</text>
</comment>